<comment type="subcellular location">
    <subcellularLocation>
        <location evidence="1">Cell membrane</location>
        <topology evidence="1">Multi-pass membrane protein</topology>
    </subcellularLocation>
</comment>
<feature type="transmembrane region" description="Helical" evidence="6">
    <location>
        <begin position="197"/>
        <end position="217"/>
    </location>
</feature>
<dbReference type="Pfam" id="PF07690">
    <property type="entry name" value="MFS_1"/>
    <property type="match status" value="1"/>
</dbReference>
<dbReference type="InterPro" id="IPR036259">
    <property type="entry name" value="MFS_trans_sf"/>
</dbReference>
<reference evidence="8 9" key="1">
    <citation type="submission" date="2023-10" db="EMBL/GenBank/DDBJ databases">
        <title>Development of a sustainable strategy for remediation of hydrocarbon-contaminated territories based on the waste exchange concept.</title>
        <authorList>
            <person name="Krivoruchko A."/>
        </authorList>
    </citation>
    <scope>NUCLEOTIDE SEQUENCE [LARGE SCALE GENOMIC DNA]</scope>
    <source>
        <strain evidence="8 9">IEGM 60</strain>
    </source>
</reference>
<dbReference type="RefSeq" id="WP_317571154.1">
    <property type="nucleotide sequence ID" value="NZ_JAWLKA010000029.1"/>
</dbReference>
<dbReference type="InterPro" id="IPR011701">
    <property type="entry name" value="MFS"/>
</dbReference>
<dbReference type="Gene3D" id="1.20.1250.20">
    <property type="entry name" value="MFS general substrate transporter like domains"/>
    <property type="match status" value="1"/>
</dbReference>
<accession>A0ABU4CRH1</accession>
<dbReference type="InterPro" id="IPR020846">
    <property type="entry name" value="MFS_dom"/>
</dbReference>
<evidence type="ECO:0000313" key="8">
    <source>
        <dbReference type="EMBL" id="MDV6285833.1"/>
    </source>
</evidence>
<evidence type="ECO:0000256" key="1">
    <source>
        <dbReference type="ARBA" id="ARBA00004651"/>
    </source>
</evidence>
<evidence type="ECO:0000259" key="7">
    <source>
        <dbReference type="PROSITE" id="PS50850"/>
    </source>
</evidence>
<keyword evidence="5 6" id="KW-0472">Membrane</keyword>
<dbReference type="PANTHER" id="PTHR42718">
    <property type="entry name" value="MAJOR FACILITATOR SUPERFAMILY MULTIDRUG TRANSPORTER MFSC"/>
    <property type="match status" value="1"/>
</dbReference>
<sequence length="472" mass="48120">MTGTAGFGGRRDAVALAVLMVGTLLAPLNSSMVAVALYPVQQDLDASLGEVTWLVTSFYLVACVAQPVMGRVADVTGPRALFVGGMLLASAASAAAPFVTDVWALVVCRCLLAVGVSTSFPCALVLVRARGGSGQLGRIAVVNTTAGAVGPVLGGLLTDWAGWPAIFWVNLPLTVGALLVAARLLPGRARGPRADAVPAAGVDVIGVLFFAAGMLALLRVMLTLPRADTVSVAVAAVTLTAFVVWETRCRAPFVDVSALWSQRGLVPVLAIFVLFNLTYYSAFYGLPQWFQGTLGLDAAAAGLLVLPIAATSVVATVAGARALRVSSPEQLACVSALLLLVGVAVLLAFDASTPRLVVVLAGVLLGVPYGLGNLVMQHQMYDRAPAGLTGLVGGLFQSARYTGAILAVGLVGACAPSDPSAAADLTTLTLAMTVVAVLVAVAVVADAVLARRRAAAIRWAAPSRTVTGSRAD</sequence>
<protein>
    <submittedName>
        <fullName evidence="8">MFS transporter</fullName>
    </submittedName>
</protein>
<feature type="domain" description="Major facilitator superfamily (MFS) profile" evidence="7">
    <location>
        <begin position="15"/>
        <end position="454"/>
    </location>
</feature>
<evidence type="ECO:0000256" key="6">
    <source>
        <dbReference type="SAM" id="Phobius"/>
    </source>
</evidence>
<evidence type="ECO:0000313" key="9">
    <source>
        <dbReference type="Proteomes" id="UP001185737"/>
    </source>
</evidence>
<dbReference type="SUPFAM" id="SSF103473">
    <property type="entry name" value="MFS general substrate transporter"/>
    <property type="match status" value="1"/>
</dbReference>
<proteinExistence type="predicted"/>
<evidence type="ECO:0000256" key="3">
    <source>
        <dbReference type="ARBA" id="ARBA00022692"/>
    </source>
</evidence>
<evidence type="ECO:0000256" key="5">
    <source>
        <dbReference type="ARBA" id="ARBA00023136"/>
    </source>
</evidence>
<feature type="transmembrane region" description="Helical" evidence="6">
    <location>
        <begin position="425"/>
        <end position="449"/>
    </location>
</feature>
<keyword evidence="2" id="KW-0813">Transport</keyword>
<dbReference type="EMBL" id="JAWLKA010000029">
    <property type="protein sequence ID" value="MDV6285833.1"/>
    <property type="molecule type" value="Genomic_DNA"/>
</dbReference>
<feature type="transmembrane region" description="Helical" evidence="6">
    <location>
        <begin position="265"/>
        <end position="286"/>
    </location>
</feature>
<keyword evidence="3 6" id="KW-0812">Transmembrane</keyword>
<feature type="transmembrane region" description="Helical" evidence="6">
    <location>
        <begin position="12"/>
        <end position="39"/>
    </location>
</feature>
<dbReference type="Proteomes" id="UP001185737">
    <property type="component" value="Unassembled WGS sequence"/>
</dbReference>
<feature type="transmembrane region" description="Helical" evidence="6">
    <location>
        <begin position="51"/>
        <end position="68"/>
    </location>
</feature>
<organism evidence="8 9">
    <name type="scientific">Rhodococcus jostii</name>
    <dbReference type="NCBI Taxonomy" id="132919"/>
    <lineage>
        <taxon>Bacteria</taxon>
        <taxon>Bacillati</taxon>
        <taxon>Actinomycetota</taxon>
        <taxon>Actinomycetes</taxon>
        <taxon>Mycobacteriales</taxon>
        <taxon>Nocardiaceae</taxon>
        <taxon>Rhodococcus</taxon>
    </lineage>
</organism>
<feature type="transmembrane region" description="Helical" evidence="6">
    <location>
        <begin position="229"/>
        <end position="245"/>
    </location>
</feature>
<comment type="caution">
    <text evidence="8">The sequence shown here is derived from an EMBL/GenBank/DDBJ whole genome shotgun (WGS) entry which is preliminary data.</text>
</comment>
<feature type="transmembrane region" description="Helical" evidence="6">
    <location>
        <begin position="298"/>
        <end position="319"/>
    </location>
</feature>
<feature type="transmembrane region" description="Helical" evidence="6">
    <location>
        <begin position="331"/>
        <end position="349"/>
    </location>
</feature>
<feature type="transmembrane region" description="Helical" evidence="6">
    <location>
        <begin position="80"/>
        <end position="96"/>
    </location>
</feature>
<evidence type="ECO:0000256" key="4">
    <source>
        <dbReference type="ARBA" id="ARBA00022989"/>
    </source>
</evidence>
<gene>
    <name evidence="8" type="ORF">R3Q59_35695</name>
</gene>
<feature type="transmembrane region" description="Helical" evidence="6">
    <location>
        <begin position="355"/>
        <end position="376"/>
    </location>
</feature>
<name>A0ABU4CRH1_RHOJO</name>
<dbReference type="PROSITE" id="PS50850">
    <property type="entry name" value="MFS"/>
    <property type="match status" value="1"/>
</dbReference>
<keyword evidence="9" id="KW-1185">Reference proteome</keyword>
<feature type="transmembrane region" description="Helical" evidence="6">
    <location>
        <begin position="388"/>
        <end position="413"/>
    </location>
</feature>
<feature type="transmembrane region" description="Helical" evidence="6">
    <location>
        <begin position="102"/>
        <end position="127"/>
    </location>
</feature>
<feature type="transmembrane region" description="Helical" evidence="6">
    <location>
        <begin position="163"/>
        <end position="185"/>
    </location>
</feature>
<keyword evidence="4 6" id="KW-1133">Transmembrane helix</keyword>
<dbReference type="PANTHER" id="PTHR42718:SF9">
    <property type="entry name" value="MAJOR FACILITATOR SUPERFAMILY MULTIDRUG TRANSPORTER MFSC"/>
    <property type="match status" value="1"/>
</dbReference>
<feature type="transmembrane region" description="Helical" evidence="6">
    <location>
        <begin position="139"/>
        <end position="157"/>
    </location>
</feature>
<evidence type="ECO:0000256" key="2">
    <source>
        <dbReference type="ARBA" id="ARBA00022448"/>
    </source>
</evidence>